<comment type="catalytic activity">
    <reaction evidence="1">
        <text>ATP + protein L-histidine = ADP + protein N-phospho-L-histidine.</text>
        <dbReference type="EC" id="2.7.13.3"/>
    </reaction>
</comment>
<evidence type="ECO:0000256" key="13">
    <source>
        <dbReference type="ARBA" id="ARBA00023012"/>
    </source>
</evidence>
<reference evidence="19 20" key="1">
    <citation type="submission" date="2019-11" db="EMBL/GenBank/DDBJ databases">
        <title>Novel species isolated from a subtropical stream in China.</title>
        <authorList>
            <person name="Lu H."/>
        </authorList>
    </citation>
    <scope>NUCLEOTIDE SEQUENCE [LARGE SCALE GENOMIC DNA]</scope>
    <source>
        <strain evidence="19 20">FT92W</strain>
    </source>
</reference>
<evidence type="ECO:0000256" key="3">
    <source>
        <dbReference type="ARBA" id="ARBA00012438"/>
    </source>
</evidence>
<dbReference type="Pfam" id="PF00512">
    <property type="entry name" value="HisKA"/>
    <property type="match status" value="1"/>
</dbReference>
<evidence type="ECO:0000256" key="12">
    <source>
        <dbReference type="ARBA" id="ARBA00022989"/>
    </source>
</evidence>
<dbReference type="SUPFAM" id="SSF47384">
    <property type="entry name" value="Homodimeric domain of signal transducing histidine kinase"/>
    <property type="match status" value="1"/>
</dbReference>
<comment type="caution">
    <text evidence="19">The sequence shown here is derived from an EMBL/GenBank/DDBJ whole genome shotgun (WGS) entry which is preliminary data.</text>
</comment>
<dbReference type="PANTHER" id="PTHR43065:SF46">
    <property type="entry name" value="C4-DICARBOXYLATE TRANSPORT SENSOR PROTEIN DCTB"/>
    <property type="match status" value="1"/>
</dbReference>
<dbReference type="AlphaFoldDB" id="A0A7X2LRX0"/>
<evidence type="ECO:0000256" key="14">
    <source>
        <dbReference type="ARBA" id="ARBA00023136"/>
    </source>
</evidence>
<keyword evidence="6" id="KW-0597">Phosphoprotein</keyword>
<dbReference type="CDD" id="cd00075">
    <property type="entry name" value="HATPase"/>
    <property type="match status" value="1"/>
</dbReference>
<dbReference type="GO" id="GO:0005886">
    <property type="term" value="C:plasma membrane"/>
    <property type="evidence" value="ECO:0007669"/>
    <property type="project" value="UniProtKB-SubCell"/>
</dbReference>
<keyword evidence="10" id="KW-0418">Kinase</keyword>
<feature type="coiled-coil region" evidence="16">
    <location>
        <begin position="299"/>
        <end position="351"/>
    </location>
</feature>
<dbReference type="InterPro" id="IPR029151">
    <property type="entry name" value="Sensor-like_sf"/>
</dbReference>
<keyword evidence="8 17" id="KW-0812">Transmembrane</keyword>
<keyword evidence="13" id="KW-0902">Two-component regulatory system</keyword>
<dbReference type="SMART" id="SM00388">
    <property type="entry name" value="HisKA"/>
    <property type="match status" value="1"/>
</dbReference>
<evidence type="ECO:0000256" key="5">
    <source>
        <dbReference type="ARBA" id="ARBA00022519"/>
    </source>
</evidence>
<keyword evidence="5" id="KW-0997">Cell inner membrane</keyword>
<evidence type="ECO:0000256" key="10">
    <source>
        <dbReference type="ARBA" id="ARBA00022777"/>
    </source>
</evidence>
<dbReference type="GO" id="GO:0000155">
    <property type="term" value="F:phosphorelay sensor kinase activity"/>
    <property type="evidence" value="ECO:0007669"/>
    <property type="project" value="InterPro"/>
</dbReference>
<evidence type="ECO:0000256" key="1">
    <source>
        <dbReference type="ARBA" id="ARBA00000085"/>
    </source>
</evidence>
<evidence type="ECO:0000256" key="8">
    <source>
        <dbReference type="ARBA" id="ARBA00022692"/>
    </source>
</evidence>
<dbReference type="InterPro" id="IPR036890">
    <property type="entry name" value="HATPase_C_sf"/>
</dbReference>
<sequence>MYNRRMRKPLLPLVFLAALLLVAGAYALGALRARADLLEQGRRQLELMAPDLQSAMDKYETLPFVLGFQPDLAEAIAHPADAAVIARLNRTLQTIQRQSQVGAIYLMDRSGLTLGSSNWDQPTSFVGKNFSYRPYFSEAQRGRPGLFYGIGTATAEAGYFIAQPVYRDSTDGGPVAGVVAVKISLAEFEQTWRSSEHTIALADRHGVVFLSNQPDWRYRSLRPLDATAQQELAQTQQYTGRQVASLPQPLPEYAVRPVGKLGWQLMLFPSQVRVQRAALLWAAGTALLLACGGALWWALHQRRRRLEEQRESRAALRQAALELEQRIAERTAQLQTTNSDLESKYVKLQQTEHMLRTTQNQLVQAGKLAMLGQMAAGITHELNQPLAAIRAFADNARVFLERGRPEQADANLGHISDASARMGAIISQLKGFARKDEAITQVNLARSVQASALLVDNDFKRQGVTLETGDLTGSEITVAGDAVRIEQVLINLLRNALDAVAGMEETHPRTVTVTLEKAERWAEVRISDTGPGIPEQVAAHLFEPFYTTKPSGQGLGLGLAISSSIVQAMNGQLTAHNLPGPAGGAQFVLRLPLQATEP</sequence>
<evidence type="ECO:0000256" key="11">
    <source>
        <dbReference type="ARBA" id="ARBA00022840"/>
    </source>
</evidence>
<keyword evidence="14 17" id="KW-0472">Membrane</keyword>
<evidence type="ECO:0000256" key="4">
    <source>
        <dbReference type="ARBA" id="ARBA00022475"/>
    </source>
</evidence>
<evidence type="ECO:0000256" key="17">
    <source>
        <dbReference type="SAM" id="Phobius"/>
    </source>
</evidence>
<evidence type="ECO:0000259" key="18">
    <source>
        <dbReference type="PROSITE" id="PS50109"/>
    </source>
</evidence>
<dbReference type="InterPro" id="IPR003594">
    <property type="entry name" value="HATPase_dom"/>
</dbReference>
<keyword evidence="4" id="KW-1003">Cell membrane</keyword>
<gene>
    <name evidence="19" type="ORF">GJ700_05905</name>
</gene>
<dbReference type="InterPro" id="IPR017055">
    <property type="entry name" value="Sig_transdc_His_kinase_DctB"/>
</dbReference>
<dbReference type="Gene3D" id="3.30.450.20">
    <property type="entry name" value="PAS domain"/>
    <property type="match status" value="2"/>
</dbReference>
<keyword evidence="20" id="KW-1185">Reference proteome</keyword>
<dbReference type="Pfam" id="PF02518">
    <property type="entry name" value="HATPase_c"/>
    <property type="match status" value="1"/>
</dbReference>
<dbReference type="Gene3D" id="1.10.287.130">
    <property type="match status" value="1"/>
</dbReference>
<evidence type="ECO:0000313" key="19">
    <source>
        <dbReference type="EMBL" id="MRV71253.1"/>
    </source>
</evidence>
<feature type="domain" description="Histidine kinase" evidence="18">
    <location>
        <begin position="377"/>
        <end position="595"/>
    </location>
</feature>
<dbReference type="InterPro" id="IPR036097">
    <property type="entry name" value="HisK_dim/P_sf"/>
</dbReference>
<keyword evidence="9" id="KW-0547">Nucleotide-binding</keyword>
<dbReference type="FunFam" id="1.10.287.130:FF:000049">
    <property type="entry name" value="C4-dicarboxylate transport sensor protein DctB"/>
    <property type="match status" value="1"/>
</dbReference>
<dbReference type="Gene3D" id="3.30.565.10">
    <property type="entry name" value="Histidine kinase-like ATPase, C-terminal domain"/>
    <property type="match status" value="1"/>
</dbReference>
<evidence type="ECO:0000256" key="2">
    <source>
        <dbReference type="ARBA" id="ARBA00004429"/>
    </source>
</evidence>
<dbReference type="Gene3D" id="6.10.250.3020">
    <property type="match status" value="1"/>
</dbReference>
<dbReference type="PROSITE" id="PS50109">
    <property type="entry name" value="HIS_KIN"/>
    <property type="match status" value="1"/>
</dbReference>
<dbReference type="PIRSF" id="PIRSF036431">
    <property type="entry name" value="STHK_DctB"/>
    <property type="match status" value="1"/>
</dbReference>
<dbReference type="InterPro" id="IPR033479">
    <property type="entry name" value="dCache_1"/>
</dbReference>
<name>A0A7X2LRX0_9BURK</name>
<evidence type="ECO:0000256" key="7">
    <source>
        <dbReference type="ARBA" id="ARBA00022679"/>
    </source>
</evidence>
<keyword evidence="12 17" id="KW-1133">Transmembrane helix</keyword>
<dbReference type="Proteomes" id="UP000446768">
    <property type="component" value="Unassembled WGS sequence"/>
</dbReference>
<dbReference type="SUPFAM" id="SSF55874">
    <property type="entry name" value="ATPase domain of HSP90 chaperone/DNA topoisomerase II/histidine kinase"/>
    <property type="match status" value="1"/>
</dbReference>
<dbReference type="PANTHER" id="PTHR43065">
    <property type="entry name" value="SENSOR HISTIDINE KINASE"/>
    <property type="match status" value="1"/>
</dbReference>
<dbReference type="InterPro" id="IPR003661">
    <property type="entry name" value="HisK_dim/P_dom"/>
</dbReference>
<evidence type="ECO:0000256" key="16">
    <source>
        <dbReference type="SAM" id="Coils"/>
    </source>
</evidence>
<dbReference type="GO" id="GO:0005524">
    <property type="term" value="F:ATP binding"/>
    <property type="evidence" value="ECO:0007669"/>
    <property type="project" value="UniProtKB-KW"/>
</dbReference>
<feature type="transmembrane region" description="Helical" evidence="17">
    <location>
        <begin position="278"/>
        <end position="299"/>
    </location>
</feature>
<comment type="subcellular location">
    <subcellularLocation>
        <location evidence="2">Cell inner membrane</location>
        <topology evidence="2">Multi-pass membrane protein</topology>
    </subcellularLocation>
</comment>
<dbReference type="PRINTS" id="PR00344">
    <property type="entry name" value="BCTRLSENSOR"/>
</dbReference>
<evidence type="ECO:0000256" key="9">
    <source>
        <dbReference type="ARBA" id="ARBA00022741"/>
    </source>
</evidence>
<dbReference type="EMBL" id="WKJJ01000003">
    <property type="protein sequence ID" value="MRV71253.1"/>
    <property type="molecule type" value="Genomic_DNA"/>
</dbReference>
<proteinExistence type="predicted"/>
<keyword evidence="11" id="KW-0067">ATP-binding</keyword>
<dbReference type="CDD" id="cd00082">
    <property type="entry name" value="HisKA"/>
    <property type="match status" value="1"/>
</dbReference>
<dbReference type="Pfam" id="PF02743">
    <property type="entry name" value="dCache_1"/>
    <property type="match status" value="1"/>
</dbReference>
<dbReference type="SMART" id="SM00387">
    <property type="entry name" value="HATPase_c"/>
    <property type="match status" value="1"/>
</dbReference>
<organism evidence="19 20">
    <name type="scientific">Pseudoduganella rivuli</name>
    <dbReference type="NCBI Taxonomy" id="2666085"/>
    <lineage>
        <taxon>Bacteria</taxon>
        <taxon>Pseudomonadati</taxon>
        <taxon>Pseudomonadota</taxon>
        <taxon>Betaproteobacteria</taxon>
        <taxon>Burkholderiales</taxon>
        <taxon>Oxalobacteraceae</taxon>
        <taxon>Telluria group</taxon>
        <taxon>Pseudoduganella</taxon>
    </lineage>
</organism>
<dbReference type="SUPFAM" id="SSF103190">
    <property type="entry name" value="Sensory domain-like"/>
    <property type="match status" value="1"/>
</dbReference>
<dbReference type="CDD" id="cd12914">
    <property type="entry name" value="PDC1_DGC_like"/>
    <property type="match status" value="1"/>
</dbReference>
<dbReference type="InterPro" id="IPR005467">
    <property type="entry name" value="His_kinase_dom"/>
</dbReference>
<keyword evidence="7" id="KW-0808">Transferase</keyword>
<dbReference type="InterPro" id="IPR004358">
    <property type="entry name" value="Sig_transdc_His_kin-like_C"/>
</dbReference>
<evidence type="ECO:0000313" key="20">
    <source>
        <dbReference type="Proteomes" id="UP000446768"/>
    </source>
</evidence>
<protein>
    <recommendedName>
        <fullName evidence="15">C4-dicarboxylate transport sensor protein DctB</fullName>
        <ecNumber evidence="3">2.7.13.3</ecNumber>
    </recommendedName>
</protein>
<keyword evidence="16" id="KW-0175">Coiled coil</keyword>
<evidence type="ECO:0000256" key="15">
    <source>
        <dbReference type="ARBA" id="ARBA00073143"/>
    </source>
</evidence>
<evidence type="ECO:0000256" key="6">
    <source>
        <dbReference type="ARBA" id="ARBA00022553"/>
    </source>
</evidence>
<dbReference type="EC" id="2.7.13.3" evidence="3"/>
<accession>A0A7X2LRX0</accession>